<dbReference type="PANTHER" id="PTHR36509">
    <property type="entry name" value="BLL3101 PROTEIN"/>
    <property type="match status" value="1"/>
</dbReference>
<evidence type="ECO:0000313" key="6">
    <source>
        <dbReference type="Proteomes" id="UP000247498"/>
    </source>
</evidence>
<gene>
    <name evidence="5" type="ORF">Rsub_03264</name>
</gene>
<dbReference type="Gene3D" id="2.60.120.600">
    <property type="entry name" value="Domain of unknown function DUF1214, C-terminal domain"/>
    <property type="match status" value="1"/>
</dbReference>
<dbReference type="Pfam" id="PF06742">
    <property type="entry name" value="DUF1214"/>
    <property type="match status" value="1"/>
</dbReference>
<organism evidence="5 6">
    <name type="scientific">Raphidocelis subcapitata</name>
    <dbReference type="NCBI Taxonomy" id="307507"/>
    <lineage>
        <taxon>Eukaryota</taxon>
        <taxon>Viridiplantae</taxon>
        <taxon>Chlorophyta</taxon>
        <taxon>core chlorophytes</taxon>
        <taxon>Chlorophyceae</taxon>
        <taxon>CS clade</taxon>
        <taxon>Sphaeropleales</taxon>
        <taxon>Selenastraceae</taxon>
        <taxon>Raphidocelis</taxon>
    </lineage>
</organism>
<evidence type="ECO:0000259" key="4">
    <source>
        <dbReference type="Pfam" id="PF06863"/>
    </source>
</evidence>
<evidence type="ECO:0000256" key="1">
    <source>
        <dbReference type="SAM" id="MobiDB-lite"/>
    </source>
</evidence>
<dbReference type="InterPro" id="IPR037049">
    <property type="entry name" value="DUF1214_C_sf"/>
</dbReference>
<dbReference type="InterPro" id="IPR010679">
    <property type="entry name" value="DUF1254"/>
</dbReference>
<evidence type="ECO:0000256" key="2">
    <source>
        <dbReference type="SAM" id="SignalP"/>
    </source>
</evidence>
<feature type="domain" description="DUF1254" evidence="4">
    <location>
        <begin position="97"/>
        <end position="246"/>
    </location>
</feature>
<proteinExistence type="predicted"/>
<comment type="caution">
    <text evidence="5">The sequence shown here is derived from an EMBL/GenBank/DDBJ whole genome shotgun (WGS) entry which is preliminary data.</text>
</comment>
<evidence type="ECO:0000259" key="3">
    <source>
        <dbReference type="Pfam" id="PF06742"/>
    </source>
</evidence>
<dbReference type="InterPro" id="IPR037050">
    <property type="entry name" value="DUF1254_sf"/>
</dbReference>
<feature type="domain" description="DUF1214" evidence="3">
    <location>
        <begin position="391"/>
        <end position="500"/>
    </location>
</feature>
<dbReference type="AlphaFoldDB" id="A0A2V0NR66"/>
<dbReference type="Pfam" id="PF06863">
    <property type="entry name" value="DUF1254"/>
    <property type="match status" value="1"/>
</dbReference>
<dbReference type="SUPFAM" id="SSF160935">
    <property type="entry name" value="VPA0735-like"/>
    <property type="match status" value="1"/>
</dbReference>
<dbReference type="InParanoid" id="A0A2V0NR66"/>
<dbReference type="Proteomes" id="UP000247498">
    <property type="component" value="Unassembled WGS sequence"/>
</dbReference>
<accession>A0A2V0NR66</accession>
<dbReference type="EMBL" id="BDRX01000015">
    <property type="protein sequence ID" value="GBF90131.1"/>
    <property type="molecule type" value="Genomic_DNA"/>
</dbReference>
<dbReference type="InterPro" id="IPR010621">
    <property type="entry name" value="DUF1214"/>
</dbReference>
<keyword evidence="6" id="KW-1185">Reference proteome</keyword>
<feature type="region of interest" description="Disordered" evidence="1">
    <location>
        <begin position="449"/>
        <end position="471"/>
    </location>
</feature>
<protein>
    <recommendedName>
        <fullName evidence="7">DUF1214 domain-containing protein</fullName>
    </recommendedName>
</protein>
<reference evidence="5 6" key="1">
    <citation type="journal article" date="2018" name="Sci. Rep.">
        <title>Raphidocelis subcapitata (=Pseudokirchneriella subcapitata) provides an insight into genome evolution and environmental adaptations in the Sphaeropleales.</title>
        <authorList>
            <person name="Suzuki S."/>
            <person name="Yamaguchi H."/>
            <person name="Nakajima N."/>
            <person name="Kawachi M."/>
        </authorList>
    </citation>
    <scope>NUCLEOTIDE SEQUENCE [LARGE SCALE GENOMIC DNA]</scope>
    <source>
        <strain evidence="5 6">NIES-35</strain>
    </source>
</reference>
<feature type="chain" id="PRO_5016016978" description="DUF1214 domain-containing protein" evidence="2">
    <location>
        <begin position="23"/>
        <end position="531"/>
    </location>
</feature>
<dbReference type="PANTHER" id="PTHR36509:SF3">
    <property type="entry name" value="SIGNAL PEPTIDE PROTEIN"/>
    <property type="match status" value="1"/>
</dbReference>
<sequence>MPARRLLAPLLLLLLLAAAAFTAPAVASAAALPDVESCSTPEGLLALARARHPELLAADRDAEAAAAAARALIQGEPLLALVVAKNQMAAWTPGWNAWFHQARLAGTAATEWWPNPRMLYSLDWLDLEDAGPTVFSFGDSAGRFFVAQAIDAWANNVFELGFACGPDAAAGGAWSCPAGVPPGDWLLLPPGRKARSLPADVRAQYEGRTLEMPTAAVLLMVRTLADPDRAGDEAAARELQQTYEASPLGTPKTKAYADHAHSDALKLLARYQRNSTSGAPALLAAAAGLSRAFPLRDKAEARAFKKLLRAAGLRPGRGFDQRLSPRDEGLVGAGVLLGMDCIDAKIAAASIGLDLPGGWSLTEAASLNASDYLSRAARAKSLLLQLPPNVQAYFSTATDADGAPLSGAAAYDVRFPAPPPAVYLWSLTIYDATTGKLVLPNALNRTSIAPTTPGLERGPDGSLTLTVSAAPPEAGGPPLSNWLPAPPGPFVLALRLIGPAAADVATGGYHPPPVVRLTGASGSGDGGNGAP</sequence>
<evidence type="ECO:0008006" key="7">
    <source>
        <dbReference type="Google" id="ProtNLM"/>
    </source>
</evidence>
<feature type="signal peptide" evidence="2">
    <location>
        <begin position="1"/>
        <end position="22"/>
    </location>
</feature>
<keyword evidence="2" id="KW-0732">Signal</keyword>
<evidence type="ECO:0000313" key="5">
    <source>
        <dbReference type="EMBL" id="GBF90131.1"/>
    </source>
</evidence>
<name>A0A2V0NR66_9CHLO</name>
<dbReference type="STRING" id="307507.A0A2V0NR66"/>
<dbReference type="Gene3D" id="2.60.40.1610">
    <property type="entry name" value="Domain of unknown function DUF1254"/>
    <property type="match status" value="1"/>
</dbReference>